<keyword evidence="1" id="KW-0472">Membrane</keyword>
<feature type="transmembrane region" description="Helical" evidence="1">
    <location>
        <begin position="220"/>
        <end position="243"/>
    </location>
</feature>
<evidence type="ECO:0000313" key="6">
    <source>
        <dbReference type="Proteomes" id="UP000255317"/>
    </source>
</evidence>
<protein>
    <submittedName>
        <fullName evidence="5">Regulatory LuxR family protein</fullName>
    </submittedName>
</protein>
<evidence type="ECO:0000259" key="3">
    <source>
        <dbReference type="Pfam" id="PF00196"/>
    </source>
</evidence>
<dbReference type="Pfam" id="PF07695">
    <property type="entry name" value="7TMR-DISM_7TM"/>
    <property type="match status" value="1"/>
</dbReference>
<dbReference type="AlphaFoldDB" id="A0A370QB02"/>
<dbReference type="RefSeq" id="WP_115123966.1">
    <property type="nucleotide sequence ID" value="NZ_QRAO01000003.1"/>
</dbReference>
<name>A0A370QB02_9FLAO</name>
<feature type="transmembrane region" description="Helical" evidence="1">
    <location>
        <begin position="128"/>
        <end position="148"/>
    </location>
</feature>
<dbReference type="GO" id="GO:0003677">
    <property type="term" value="F:DNA binding"/>
    <property type="evidence" value="ECO:0007669"/>
    <property type="project" value="InterPro"/>
</dbReference>
<evidence type="ECO:0000256" key="1">
    <source>
        <dbReference type="SAM" id="Phobius"/>
    </source>
</evidence>
<reference evidence="5 6" key="1">
    <citation type="submission" date="2018-07" db="EMBL/GenBank/DDBJ databases">
        <title>Genomic Encyclopedia of Type Strains, Phase IV (KMG-IV): sequencing the most valuable type-strain genomes for metagenomic binning, comparative biology and taxonomic classification.</title>
        <authorList>
            <person name="Goeker M."/>
        </authorList>
    </citation>
    <scope>NUCLEOTIDE SEQUENCE [LARGE SCALE GENOMIC DNA]</scope>
    <source>
        <strain evidence="5 6">DSM 101478</strain>
    </source>
</reference>
<organism evidence="5 6">
    <name type="scientific">Marinirhabdus gelatinilytica</name>
    <dbReference type="NCBI Taxonomy" id="1703343"/>
    <lineage>
        <taxon>Bacteria</taxon>
        <taxon>Pseudomonadati</taxon>
        <taxon>Bacteroidota</taxon>
        <taxon>Flavobacteriia</taxon>
        <taxon>Flavobacteriales</taxon>
        <taxon>Flavobacteriaceae</taxon>
    </lineage>
</organism>
<accession>A0A370QB02</accession>
<keyword evidence="2" id="KW-0732">Signal</keyword>
<dbReference type="Pfam" id="PF00196">
    <property type="entry name" value="GerE"/>
    <property type="match status" value="1"/>
</dbReference>
<proteinExistence type="predicted"/>
<evidence type="ECO:0000313" key="5">
    <source>
        <dbReference type="EMBL" id="RDK85561.1"/>
    </source>
</evidence>
<feature type="transmembrane region" description="Helical" evidence="1">
    <location>
        <begin position="304"/>
        <end position="323"/>
    </location>
</feature>
<feature type="domain" description="HTH luxR-type" evidence="3">
    <location>
        <begin position="377"/>
        <end position="422"/>
    </location>
</feature>
<dbReference type="GO" id="GO:0006355">
    <property type="term" value="P:regulation of DNA-templated transcription"/>
    <property type="evidence" value="ECO:0007669"/>
    <property type="project" value="InterPro"/>
</dbReference>
<keyword evidence="6" id="KW-1185">Reference proteome</keyword>
<dbReference type="EMBL" id="QRAO01000003">
    <property type="protein sequence ID" value="RDK85561.1"/>
    <property type="molecule type" value="Genomic_DNA"/>
</dbReference>
<dbReference type="Proteomes" id="UP000255317">
    <property type="component" value="Unassembled WGS sequence"/>
</dbReference>
<evidence type="ECO:0000256" key="2">
    <source>
        <dbReference type="SAM" id="SignalP"/>
    </source>
</evidence>
<sequence length="437" mass="49848">MRLLFHPALWCLFLAFFLAPSCIQAKSKPIVLKTKNADYEYFKHISNSKEAIFTNATTANNLSTNATIINSPNLVGLNYVTHYENASFEENSYNYSKGSAAAETEFSENYQTLQYVASTDTKTSFLQGLYYGFACMVLLINLVCYFIFEEKLFFFYSVTLVGITLVFFFNDGLHNLFGIPAPSNPFLVQSLLLWFAMGSSALFAANYLSLKEFFPKLKLVTYPLIAIGGLLTVVALVTNSVVLAYTANFVSISVLVCYFGVSVALFSGKNYAKFYAIASFIPLLFAVDFFILKNLGVHFLSTESIHIKIAGLVEMLILTYAIVYRMRAIKEEHEMRQTEMRIFLKRQETLNRQSAIKLMEDVYLENLIMHYDLDGLEIKLLQYISEGKENPKIARKLKITEADVEELTKELYQKLEIGEHVQEDYRLLDSQPDYLYN</sequence>
<dbReference type="InterPro" id="IPR000792">
    <property type="entry name" value="Tscrpt_reg_LuxR_C"/>
</dbReference>
<comment type="caution">
    <text evidence="5">The sequence shown here is derived from an EMBL/GenBank/DDBJ whole genome shotgun (WGS) entry which is preliminary data.</text>
</comment>
<feature type="transmembrane region" description="Helical" evidence="1">
    <location>
        <begin position="190"/>
        <end position="208"/>
    </location>
</feature>
<keyword evidence="1" id="KW-1133">Transmembrane helix</keyword>
<feature type="signal peptide" evidence="2">
    <location>
        <begin position="1"/>
        <end position="25"/>
    </location>
</feature>
<feature type="chain" id="PRO_5016728359" evidence="2">
    <location>
        <begin position="26"/>
        <end position="437"/>
    </location>
</feature>
<dbReference type="InterPro" id="IPR036388">
    <property type="entry name" value="WH-like_DNA-bd_sf"/>
</dbReference>
<feature type="transmembrane region" description="Helical" evidence="1">
    <location>
        <begin position="249"/>
        <end position="267"/>
    </location>
</feature>
<gene>
    <name evidence="5" type="ORF">C8D94_103388</name>
</gene>
<dbReference type="InterPro" id="IPR016032">
    <property type="entry name" value="Sig_transdc_resp-reg_C-effctor"/>
</dbReference>
<dbReference type="Gene3D" id="1.10.10.10">
    <property type="entry name" value="Winged helix-like DNA-binding domain superfamily/Winged helix DNA-binding domain"/>
    <property type="match status" value="1"/>
</dbReference>
<feature type="transmembrane region" description="Helical" evidence="1">
    <location>
        <begin position="274"/>
        <end position="292"/>
    </location>
</feature>
<dbReference type="InterPro" id="IPR011623">
    <property type="entry name" value="7TMR_DISM_rcpt_extracell_dom1"/>
</dbReference>
<dbReference type="OrthoDB" id="1423375at2"/>
<dbReference type="SUPFAM" id="SSF46894">
    <property type="entry name" value="C-terminal effector domain of the bipartite response regulators"/>
    <property type="match status" value="1"/>
</dbReference>
<feature type="transmembrane region" description="Helical" evidence="1">
    <location>
        <begin position="153"/>
        <end position="170"/>
    </location>
</feature>
<feature type="domain" description="7TM-DISM receptor extracellular" evidence="4">
    <location>
        <begin position="124"/>
        <end position="325"/>
    </location>
</feature>
<keyword evidence="1" id="KW-0812">Transmembrane</keyword>
<evidence type="ECO:0000259" key="4">
    <source>
        <dbReference type="Pfam" id="PF07695"/>
    </source>
</evidence>